<dbReference type="GO" id="GO:0008236">
    <property type="term" value="F:serine-type peptidase activity"/>
    <property type="evidence" value="ECO:0007669"/>
    <property type="project" value="UniProtKB-KW"/>
</dbReference>
<dbReference type="SUPFAM" id="SSF52096">
    <property type="entry name" value="ClpP/crotonase"/>
    <property type="match status" value="1"/>
</dbReference>
<evidence type="ECO:0000313" key="7">
    <source>
        <dbReference type="Proteomes" id="UP000017148"/>
    </source>
</evidence>
<reference evidence="6 7" key="1">
    <citation type="journal article" date="2013" name="Environ. Microbiol.">
        <title>Genome analysis of Chitinivibrio alkaliphilus gen. nov., sp. nov., a novel extremely haloalkaliphilic anaerobic chitinolytic bacterium from the candidate phylum Termite Group 3.</title>
        <authorList>
            <person name="Sorokin D.Y."/>
            <person name="Gumerov V.M."/>
            <person name="Rakitin A.L."/>
            <person name="Beletsky A.V."/>
            <person name="Damste J.S."/>
            <person name="Muyzer G."/>
            <person name="Mardanov A.V."/>
            <person name="Ravin N.V."/>
        </authorList>
    </citation>
    <scope>NUCLEOTIDE SEQUENCE [LARGE SCALE GENOMIC DNA]</scope>
    <source>
        <strain evidence="6 7">ACht1</strain>
    </source>
</reference>
<comment type="similarity">
    <text evidence="1">Belongs to the peptidase S49 family.</text>
</comment>
<evidence type="ECO:0000313" key="6">
    <source>
        <dbReference type="EMBL" id="ERP38689.1"/>
    </source>
</evidence>
<dbReference type="OrthoDB" id="9764363at2"/>
<dbReference type="Gene3D" id="3.90.226.10">
    <property type="entry name" value="2-enoyl-CoA Hydratase, Chain A, domain 1"/>
    <property type="match status" value="1"/>
</dbReference>
<accession>U7D8G4</accession>
<keyword evidence="3" id="KW-0378">Hydrolase</keyword>
<dbReference type="PANTHER" id="PTHR42987:SF4">
    <property type="entry name" value="PROTEASE SOHB-RELATED"/>
    <property type="match status" value="1"/>
</dbReference>
<organism evidence="6 7">
    <name type="scientific">Chitinivibrio alkaliphilus ACht1</name>
    <dbReference type="NCBI Taxonomy" id="1313304"/>
    <lineage>
        <taxon>Bacteria</taxon>
        <taxon>Pseudomonadati</taxon>
        <taxon>Fibrobacterota</taxon>
        <taxon>Chitinivibrionia</taxon>
        <taxon>Chitinivibrionales</taxon>
        <taxon>Chitinivibrionaceae</taxon>
        <taxon>Chitinivibrio</taxon>
    </lineage>
</organism>
<dbReference type="InterPro" id="IPR047272">
    <property type="entry name" value="S49_SppA_C"/>
</dbReference>
<evidence type="ECO:0000259" key="5">
    <source>
        <dbReference type="Pfam" id="PF01343"/>
    </source>
</evidence>
<dbReference type="Proteomes" id="UP000017148">
    <property type="component" value="Unassembled WGS sequence"/>
</dbReference>
<sequence length="296" mass="32367">MKKYLPLCIVLIALIGLPLLIALVKVHLFGDYFDAYGRVSPFQHPVIGVVTIDGIIMDSQDIVERIAKLERTPTVKAILVEINSPGGAVAPSQEIFEALHASTKPTVTTMQSVSASGGYYIAAGTDKIFANPSTLTGSIGVIMQLPRYDNLLNTLGVEMRVITAGNRKDAGSPYRSMSDGEHEYFQNILTETHERFIADIARGRDMDKEDLSLYAEGEIFTGTTAFQHGLIDSIGSSATAVQYIIDTLGLPAQTPMARKKEPHPLLQHLQESSLWNRVFGSQRLESGLYYLAPSLL</sequence>
<dbReference type="InterPro" id="IPR002142">
    <property type="entry name" value="Peptidase_S49"/>
</dbReference>
<keyword evidence="2" id="KW-0645">Protease</keyword>
<name>U7D8G4_9BACT</name>
<dbReference type="InterPro" id="IPR004635">
    <property type="entry name" value="Pept_S49_SppA"/>
</dbReference>
<dbReference type="InterPro" id="IPR029045">
    <property type="entry name" value="ClpP/crotonase-like_dom_sf"/>
</dbReference>
<dbReference type="EMBL" id="ASJR01000005">
    <property type="protein sequence ID" value="ERP38689.1"/>
    <property type="molecule type" value="Genomic_DNA"/>
</dbReference>
<proteinExistence type="inferred from homology"/>
<dbReference type="RefSeq" id="WP_022636224.1">
    <property type="nucleotide sequence ID" value="NZ_ASJR01000005.1"/>
</dbReference>
<evidence type="ECO:0000256" key="2">
    <source>
        <dbReference type="ARBA" id="ARBA00022670"/>
    </source>
</evidence>
<keyword evidence="7" id="KW-1185">Reference proteome</keyword>
<dbReference type="eggNOG" id="COG0616">
    <property type="taxonomic scope" value="Bacteria"/>
</dbReference>
<dbReference type="PATRIC" id="fig|1313304.3.peg.676"/>
<comment type="caution">
    <text evidence="6">The sequence shown here is derived from an EMBL/GenBank/DDBJ whole genome shotgun (WGS) entry which is preliminary data.</text>
</comment>
<evidence type="ECO:0000256" key="3">
    <source>
        <dbReference type="ARBA" id="ARBA00022801"/>
    </source>
</evidence>
<dbReference type="NCBIfam" id="TIGR00706">
    <property type="entry name" value="SppA_dom"/>
    <property type="match status" value="1"/>
</dbReference>
<evidence type="ECO:0000256" key="4">
    <source>
        <dbReference type="ARBA" id="ARBA00022825"/>
    </source>
</evidence>
<gene>
    <name evidence="6" type="ORF">CALK_0705</name>
</gene>
<dbReference type="Pfam" id="PF01343">
    <property type="entry name" value="Peptidase_S49"/>
    <property type="match status" value="1"/>
</dbReference>
<dbReference type="PANTHER" id="PTHR42987">
    <property type="entry name" value="PEPTIDASE S49"/>
    <property type="match status" value="1"/>
</dbReference>
<keyword evidence="4" id="KW-0720">Serine protease</keyword>
<dbReference type="STRING" id="1313304.CALK_0705"/>
<dbReference type="AlphaFoldDB" id="U7D8G4"/>
<dbReference type="CDD" id="cd07023">
    <property type="entry name" value="S49_Sppa_N_C"/>
    <property type="match status" value="1"/>
</dbReference>
<dbReference type="GO" id="GO:0006508">
    <property type="term" value="P:proteolysis"/>
    <property type="evidence" value="ECO:0007669"/>
    <property type="project" value="UniProtKB-KW"/>
</dbReference>
<feature type="domain" description="Peptidase S49" evidence="5">
    <location>
        <begin position="100"/>
        <end position="243"/>
    </location>
</feature>
<dbReference type="Gene3D" id="6.20.330.10">
    <property type="match status" value="1"/>
</dbReference>
<protein>
    <submittedName>
        <fullName evidence="6">Signal peptide peptidase SppA, 36K type</fullName>
    </submittedName>
</protein>
<evidence type="ECO:0000256" key="1">
    <source>
        <dbReference type="ARBA" id="ARBA00008683"/>
    </source>
</evidence>